<protein>
    <submittedName>
        <fullName evidence="2">Uncharacterized protein</fullName>
    </submittedName>
</protein>
<dbReference type="OrthoDB" id="410701at2759"/>
<reference evidence="2 3" key="1">
    <citation type="submission" date="2007-06" db="EMBL/GenBank/DDBJ databases">
        <title>The Genome Sequence of Coccidioides posadasii RMSCC_3488.</title>
        <authorList>
            <consortium name="Coccidioides Genome Resources Consortium"/>
            <consortium name="The Broad Institute Genome Sequencing Platform"/>
            <person name="Henn M.R."/>
            <person name="Sykes S."/>
            <person name="Young S."/>
            <person name="Jaffe D."/>
            <person name="Berlin A."/>
            <person name="Alvarez P."/>
            <person name="Butler J."/>
            <person name="Gnerre S."/>
            <person name="Grabherr M."/>
            <person name="Mauceli E."/>
            <person name="Brockman W."/>
            <person name="Kodira C."/>
            <person name="Alvarado L."/>
            <person name="Zeng Q."/>
            <person name="Crawford M."/>
            <person name="Antoine C."/>
            <person name="Devon K."/>
            <person name="Galgiani J."/>
            <person name="Orsborn K."/>
            <person name="Lewis M.L."/>
            <person name="Nusbaum C."/>
            <person name="Galagan J."/>
            <person name="Birren B."/>
        </authorList>
    </citation>
    <scope>NUCLEOTIDE SEQUENCE [LARGE SCALE GENOMIC DNA]</scope>
    <source>
        <strain evidence="2 3">RMSCC 3488</strain>
    </source>
</reference>
<evidence type="ECO:0000256" key="1">
    <source>
        <dbReference type="SAM" id="MobiDB-lite"/>
    </source>
</evidence>
<evidence type="ECO:0000313" key="3">
    <source>
        <dbReference type="Proteomes" id="UP000054567"/>
    </source>
</evidence>
<gene>
    <name evidence="2" type="ORF">CPAG_09298</name>
</gene>
<reference evidence="3" key="3">
    <citation type="journal article" date="2010" name="Genome Res.">
        <title>Population genomic sequencing of Coccidioides fungi reveals recent hybridization and transposon control.</title>
        <authorList>
            <person name="Neafsey D.E."/>
            <person name="Barker B.M."/>
            <person name="Sharpton T.J."/>
            <person name="Stajich J.E."/>
            <person name="Park D.J."/>
            <person name="Whiston E."/>
            <person name="Hung C.-Y."/>
            <person name="McMahan C."/>
            <person name="White J."/>
            <person name="Sykes S."/>
            <person name="Heiman D."/>
            <person name="Young S."/>
            <person name="Zeng Q."/>
            <person name="Abouelleil A."/>
            <person name="Aftuck L."/>
            <person name="Bessette D."/>
            <person name="Brown A."/>
            <person name="FitzGerald M."/>
            <person name="Lui A."/>
            <person name="Macdonald J.P."/>
            <person name="Priest M."/>
            <person name="Orbach M.J."/>
            <person name="Galgiani J.N."/>
            <person name="Kirkland T.N."/>
            <person name="Cole G.T."/>
            <person name="Birren B.W."/>
            <person name="Henn M.R."/>
            <person name="Taylor J.W."/>
            <person name="Rounsley S.D."/>
        </authorList>
    </citation>
    <scope>NUCLEOTIDE SEQUENCE [LARGE SCALE GENOMIC DNA]</scope>
    <source>
        <strain evidence="3">RMSCC 3488</strain>
    </source>
</reference>
<accession>A0A0J6FV24</accession>
<reference evidence="3" key="2">
    <citation type="journal article" date="2009" name="Genome Res.">
        <title>Comparative genomic analyses of the human fungal pathogens Coccidioides and their relatives.</title>
        <authorList>
            <person name="Sharpton T.J."/>
            <person name="Stajich J.E."/>
            <person name="Rounsley S.D."/>
            <person name="Gardner M.J."/>
            <person name="Wortman J.R."/>
            <person name="Jordar V.S."/>
            <person name="Maiti R."/>
            <person name="Kodira C.D."/>
            <person name="Neafsey D.E."/>
            <person name="Zeng Q."/>
            <person name="Hung C.-Y."/>
            <person name="McMahan C."/>
            <person name="Muszewska A."/>
            <person name="Grynberg M."/>
            <person name="Mandel M.A."/>
            <person name="Kellner E.M."/>
            <person name="Barker B.M."/>
            <person name="Galgiani J.N."/>
            <person name="Orbach M.J."/>
            <person name="Kirkland T.N."/>
            <person name="Cole G.T."/>
            <person name="Henn M.R."/>
            <person name="Birren B.W."/>
            <person name="Taylor J.W."/>
        </authorList>
    </citation>
    <scope>NUCLEOTIDE SEQUENCE [LARGE SCALE GENOMIC DNA]</scope>
    <source>
        <strain evidence="3">RMSCC 3488</strain>
    </source>
</reference>
<feature type="region of interest" description="Disordered" evidence="1">
    <location>
        <begin position="123"/>
        <end position="144"/>
    </location>
</feature>
<organism evidence="2 3">
    <name type="scientific">Coccidioides posadasii RMSCC 3488</name>
    <dbReference type="NCBI Taxonomy" id="454284"/>
    <lineage>
        <taxon>Eukaryota</taxon>
        <taxon>Fungi</taxon>
        <taxon>Dikarya</taxon>
        <taxon>Ascomycota</taxon>
        <taxon>Pezizomycotina</taxon>
        <taxon>Eurotiomycetes</taxon>
        <taxon>Eurotiomycetidae</taxon>
        <taxon>Onygenales</taxon>
        <taxon>Onygenaceae</taxon>
        <taxon>Coccidioides</taxon>
    </lineage>
</organism>
<dbReference type="VEuPathDB" id="FungiDB:CPAG_09298"/>
<dbReference type="EMBL" id="DS268114">
    <property type="protein sequence ID" value="KMM73009.1"/>
    <property type="molecule type" value="Genomic_DNA"/>
</dbReference>
<evidence type="ECO:0000313" key="2">
    <source>
        <dbReference type="EMBL" id="KMM73009.1"/>
    </source>
</evidence>
<sequence>MSSVHKSIRSHLAIRPFLSVIRPSASFCWQRWGPAAPLCDSTFSPNCPHLPGAPAFSSRPIKVAKIDHDKGEWKQHHPDGANLHFRETPSDALISALQARGLNIDVSEPKSYTVDLSWVNPTGPTDTERTARLKSHQGKSSPKQSARLSYATIVANYIRYVDPILSPESLKFKKDSLSLHPLDVVLLKVFDKKTMDYLSRRGYSAVDVMTWAWILLSPHPVTAAMRLAASKRFNPQAEASSSSRIPLFVLLFTLRRKAINLKALNLLLTHSWDMLLDVQPGKTAPQTQAGNQLMPSSLKPTWMVSGDDNTVMILFVRLIRAARRISPEALMSISDMFTSVFGYDAVAETMSDKRMRRLVTYYNKFLSLLAVPCRVEPYASTVIQQRSIFHLLREMTKFDPPLPVTREGYHAVTRVQGGRPKLSAERTWAEFKAKSWPPWKEDKLGIDVDRGLEGSKSKTIGSITRMKEAGYSPTRWDRIATILAGWDIDGTPTIQTRCLLPKPNPYRMRDQHTVWLKEKRQASNVDLLPGFRYEDTYHDVWAARIRATRTMKEAWACFLSCRDQGFRITNDIYFELVEKVIYHDYLQDSSRIRSTEALPGDGKEVYSEPSSPRDVIYVPSEPPTVEALLQQMFSQEIKLSKRLLVLILTHLTSFKSGLECLANSDLPPRQIHALTSTFSCEDPSRKKHLDSVRNDIFCAFIRFLCRFPGHEATSSGSSSILLSQIFPIARPTETRNKDLRDAEDTVAAAGGLSHAISLVRLRMPEYLPTWSSLLSSLANARLPVSDNRLSLSTQRALAWREVSEVLNWMEEENLSLDASCFNSVCEALSRWLLAIQNNERGRKPGLKILQSIGLSTTHISTDSEMASNGVSLVKRKFDQMVLSRDGPLFPSITGDPLCFGSPKHPALPTMFAIPSPSTLHVFIRVLALAGDFESLMCLLGWISRNSSDLRRVTKELLGGERSMRRAVTAARVYLEKNAHNIDPSSVPGCESSTSNLTTQSNECPRVELMSSMPNYFLQKAYDIVEGSDFLSPWPTDEEVRQYIAEHKGFF</sequence>
<name>A0A0J6FV24_COCPO</name>
<proteinExistence type="predicted"/>
<dbReference type="Proteomes" id="UP000054567">
    <property type="component" value="Unassembled WGS sequence"/>
</dbReference>
<dbReference type="AlphaFoldDB" id="A0A0J6FV24"/>